<accession>A0A3E2WFB9</accession>
<name>A0A3E2WFB9_9FIRM</name>
<evidence type="ECO:0000313" key="2">
    <source>
        <dbReference type="Proteomes" id="UP000261111"/>
    </source>
</evidence>
<dbReference type="EMBL" id="QVIA01000037">
    <property type="protein sequence ID" value="RGC24478.1"/>
    <property type="molecule type" value="Genomic_DNA"/>
</dbReference>
<dbReference type="AlphaFoldDB" id="A0A3E2WFB9"/>
<reference evidence="1 2" key="1">
    <citation type="submission" date="2018-08" db="EMBL/GenBank/DDBJ databases">
        <title>A genome reference for cultivated species of the human gut microbiota.</title>
        <authorList>
            <person name="Zou Y."/>
            <person name="Xue W."/>
            <person name="Luo G."/>
        </authorList>
    </citation>
    <scope>NUCLEOTIDE SEQUENCE [LARGE SCALE GENOMIC DNA]</scope>
    <source>
        <strain evidence="1 2">AF19-21</strain>
    </source>
</reference>
<evidence type="ECO:0000313" key="1">
    <source>
        <dbReference type="EMBL" id="RGC24478.1"/>
    </source>
</evidence>
<dbReference type="Proteomes" id="UP000261111">
    <property type="component" value="Unassembled WGS sequence"/>
</dbReference>
<proteinExistence type="predicted"/>
<dbReference type="RefSeq" id="WP_025656403.1">
    <property type="nucleotide sequence ID" value="NZ_QVIA01000037.1"/>
</dbReference>
<gene>
    <name evidence="1" type="ORF">DWX41_21360</name>
</gene>
<comment type="caution">
    <text evidence="1">The sequence shown here is derived from an EMBL/GenBank/DDBJ whole genome shotgun (WGS) entry which is preliminary data.</text>
</comment>
<sequence length="429" mass="50308">MKKLIEYIDPRIIYTEAPKTGLNDREKNVLRELASKVQHYAQDAKQDKKRELWYAHNSLQRVRPMVLVFPEGAWLEILPWDDMVCRDEFYRAYEWMLRRLCYRYEHFNDDFVIEPVIEVPLVYEITPFMKGGASFIHMDMKDTGEGIHQKKILLEHMEDFQKFFKPEFFLHREASARNLYLIQEVIGDLIEVRHCGYLAPDTSLLRQFIEMRGTEQIFYDLYDQPEWLHKVLDFMKDAALELLDVMEPYLLDTNTGNDYIGSGGIGYMRGQEADRALYSNSWGFSDAQELAGVSPDMYEEFATAYHQPLLERFGWSCYGCCEPMTDKFDIIKRRIKNLRRVSVNPWTDREAAASALSDRYIYSWKPAPTVVTQGFDGEMAERDIQKTMEIAGSCVVEMILKDTVTVQHKPERIQKWIHAAKNIAEKGYA</sequence>
<dbReference type="InterPro" id="IPR038071">
    <property type="entry name" value="UROD/MetE-like_sf"/>
</dbReference>
<organism evidence="1 2">
    <name type="scientific">Hungatella hathewayi</name>
    <dbReference type="NCBI Taxonomy" id="154046"/>
    <lineage>
        <taxon>Bacteria</taxon>
        <taxon>Bacillati</taxon>
        <taxon>Bacillota</taxon>
        <taxon>Clostridia</taxon>
        <taxon>Lachnospirales</taxon>
        <taxon>Lachnospiraceae</taxon>
        <taxon>Hungatella</taxon>
    </lineage>
</organism>
<protein>
    <recommendedName>
        <fullName evidence="3">Uroporphyrinogen decarboxylase (URO-D) domain-containing protein</fullName>
    </recommendedName>
</protein>
<dbReference type="Gene3D" id="3.20.20.210">
    <property type="match status" value="1"/>
</dbReference>
<evidence type="ECO:0008006" key="3">
    <source>
        <dbReference type="Google" id="ProtNLM"/>
    </source>
</evidence>
<dbReference type="GeneID" id="93335449"/>